<dbReference type="Proteomes" id="UP000772151">
    <property type="component" value="Unassembled WGS sequence"/>
</dbReference>
<sequence length="64" mass="7516">MSTYEDDELTIFCPLYNRMVSDWDCYEASLVREGELPLTDIPEEYRKPGWIELCGNCKYASLEN</sequence>
<dbReference type="EMBL" id="SVCA01000005">
    <property type="protein sequence ID" value="MBE6085252.1"/>
    <property type="molecule type" value="Genomic_DNA"/>
</dbReference>
<reference evidence="1" key="1">
    <citation type="submission" date="2019-04" db="EMBL/GenBank/DDBJ databases">
        <title>Evolution of Biomass-Degrading Anaerobic Consortia Revealed by Metagenomics.</title>
        <authorList>
            <person name="Peng X."/>
        </authorList>
    </citation>
    <scope>NUCLEOTIDE SEQUENCE</scope>
    <source>
        <strain evidence="1">SIG242</strain>
    </source>
</reference>
<dbReference type="AlphaFoldDB" id="A0A927WL83"/>
<dbReference type="RefSeq" id="WP_303669342.1">
    <property type="nucleotide sequence ID" value="NZ_SVCA01000005.1"/>
</dbReference>
<organism evidence="1 2">
    <name type="scientific">Selenomonas ruminantium</name>
    <dbReference type="NCBI Taxonomy" id="971"/>
    <lineage>
        <taxon>Bacteria</taxon>
        <taxon>Bacillati</taxon>
        <taxon>Bacillota</taxon>
        <taxon>Negativicutes</taxon>
        <taxon>Selenomonadales</taxon>
        <taxon>Selenomonadaceae</taxon>
        <taxon>Selenomonas</taxon>
    </lineage>
</organism>
<accession>A0A927WL83</accession>
<proteinExistence type="predicted"/>
<evidence type="ECO:0000313" key="1">
    <source>
        <dbReference type="EMBL" id="MBE6085252.1"/>
    </source>
</evidence>
<evidence type="ECO:0000313" key="2">
    <source>
        <dbReference type="Proteomes" id="UP000772151"/>
    </source>
</evidence>
<protein>
    <submittedName>
        <fullName evidence="1">Uncharacterized protein</fullName>
    </submittedName>
</protein>
<gene>
    <name evidence="1" type="ORF">E7203_07290</name>
</gene>
<comment type="caution">
    <text evidence="1">The sequence shown here is derived from an EMBL/GenBank/DDBJ whole genome shotgun (WGS) entry which is preliminary data.</text>
</comment>
<name>A0A927WL83_SELRU</name>